<dbReference type="OrthoDB" id="2335338at2759"/>
<feature type="compositionally biased region" description="Basic and acidic residues" evidence="4">
    <location>
        <begin position="471"/>
        <end position="481"/>
    </location>
</feature>
<dbReference type="PANTHER" id="PTHR45831:SF2">
    <property type="entry name" value="LD24721P"/>
    <property type="match status" value="1"/>
</dbReference>
<evidence type="ECO:0000256" key="3">
    <source>
        <dbReference type="PROSITE-ProRule" id="PRU00339"/>
    </source>
</evidence>
<gene>
    <name evidence="5" type="ORF">M0811_07946</name>
</gene>
<dbReference type="Pfam" id="PF13181">
    <property type="entry name" value="TPR_8"/>
    <property type="match status" value="1"/>
</dbReference>
<feature type="region of interest" description="Disordered" evidence="4">
    <location>
        <begin position="414"/>
        <end position="456"/>
    </location>
</feature>
<protein>
    <submittedName>
        <fullName evidence="5">Stress-induced-phosphoprotein</fullName>
    </submittedName>
</protein>
<feature type="compositionally biased region" description="Basic and acidic residues" evidence="4">
    <location>
        <begin position="414"/>
        <end position="429"/>
    </location>
</feature>
<evidence type="ECO:0000313" key="6">
    <source>
        <dbReference type="Proteomes" id="UP001149090"/>
    </source>
</evidence>
<dbReference type="Gene3D" id="1.25.40.10">
    <property type="entry name" value="Tetratricopeptide repeat domain"/>
    <property type="match status" value="2"/>
</dbReference>
<feature type="repeat" description="TPR" evidence="3">
    <location>
        <begin position="144"/>
        <end position="177"/>
    </location>
</feature>
<reference evidence="5" key="1">
    <citation type="submission" date="2022-10" db="EMBL/GenBank/DDBJ databases">
        <title>Novel sulphate-reducing endosymbionts in the free-living metamonad Anaeramoeba.</title>
        <authorList>
            <person name="Jerlstrom-Hultqvist J."/>
            <person name="Cepicka I."/>
            <person name="Gallot-Lavallee L."/>
            <person name="Salas-Leiva D."/>
            <person name="Curtis B.A."/>
            <person name="Zahonova K."/>
            <person name="Pipaliya S."/>
            <person name="Dacks J."/>
            <person name="Roger A.J."/>
        </authorList>
    </citation>
    <scope>NUCLEOTIDE SEQUENCE</scope>
    <source>
        <strain evidence="5">BMAN</strain>
    </source>
</reference>
<dbReference type="InterPro" id="IPR019734">
    <property type="entry name" value="TPR_rpt"/>
</dbReference>
<keyword evidence="6" id="KW-1185">Reference proteome</keyword>
<dbReference type="InterPro" id="IPR047150">
    <property type="entry name" value="SGT"/>
</dbReference>
<dbReference type="InterPro" id="IPR011990">
    <property type="entry name" value="TPR-like_helical_dom_sf"/>
</dbReference>
<dbReference type="PROSITE" id="PS50005">
    <property type="entry name" value="TPR"/>
    <property type="match status" value="1"/>
</dbReference>
<keyword evidence="2 3" id="KW-0802">TPR repeat</keyword>
<accession>A0A9Q0LP02</accession>
<dbReference type="AlphaFoldDB" id="A0A9Q0LP02"/>
<dbReference type="SUPFAM" id="SSF50729">
    <property type="entry name" value="PH domain-like"/>
    <property type="match status" value="1"/>
</dbReference>
<dbReference type="GO" id="GO:0016020">
    <property type="term" value="C:membrane"/>
    <property type="evidence" value="ECO:0007669"/>
    <property type="project" value="TreeGrafter"/>
</dbReference>
<organism evidence="5 6">
    <name type="scientific">Anaeramoeba ignava</name>
    <name type="common">Anaerobic marine amoeba</name>
    <dbReference type="NCBI Taxonomy" id="1746090"/>
    <lineage>
        <taxon>Eukaryota</taxon>
        <taxon>Metamonada</taxon>
        <taxon>Anaeramoebidae</taxon>
        <taxon>Anaeramoeba</taxon>
    </lineage>
</organism>
<dbReference type="SMART" id="SM00028">
    <property type="entry name" value="TPR"/>
    <property type="match status" value="5"/>
</dbReference>
<dbReference type="EMBL" id="JAPDFW010000068">
    <property type="protein sequence ID" value="KAJ5074903.1"/>
    <property type="molecule type" value="Genomic_DNA"/>
</dbReference>
<dbReference type="GO" id="GO:0060090">
    <property type="term" value="F:molecular adaptor activity"/>
    <property type="evidence" value="ECO:0007669"/>
    <property type="project" value="TreeGrafter"/>
</dbReference>
<comment type="caution">
    <text evidence="5">The sequence shown here is derived from an EMBL/GenBank/DDBJ whole genome shotgun (WGS) entry which is preliminary data.</text>
</comment>
<evidence type="ECO:0000256" key="4">
    <source>
        <dbReference type="SAM" id="MobiDB-lite"/>
    </source>
</evidence>
<sequence length="544" mass="63964">MSESVLEILKFTVWTDDKLQEGFVGDVRLDLSILPRNTNETLNMVLKTKLKEKEEEESIVLDVQMKFSYPESWDKIYQGVKLFNNTDYQKAISILTSSLDFDDISDSVKYDILSYRAAAFNALRNHKDALSDTSELLKLNEQSEYVLFRHGITLFFLERYEEALEFLEKAKNLNPFEQRIQDGFRAANHKVEEKKIKNILEQAKEEFIKENYEKSLEFINEGIQIDSKNPILYVRSSLIYYKLGKISEAYDAVFKIAKYGQNWLKMSKKKSMFKITSDNDSWIQSYFILQSKFLFIFKDESLEELKYWMIVDNSRFTPLPDSKIKIISEKTQFTVEIPEKDEYEKWEKVFAKRSKAKIFKEDKICRIEKKEQSLKQAISSLVSINIDESQSKFHPWKLFKFIVNLPKIEEKKPELENENKPIDNQEKKSYGPKKNSILRKPSKEYDPTKKLKKRSVSFGKKPNVIIVRQQENIDKEKNKENDLEDEKEIAKPIKDADELDDNIDLKKDDDIDLKKDDDIENIPDEKTSLVPKTQKKSCGCCNII</sequence>
<feature type="region of interest" description="Disordered" evidence="4">
    <location>
        <begin position="471"/>
        <end position="495"/>
    </location>
</feature>
<proteinExistence type="predicted"/>
<keyword evidence="1" id="KW-0677">Repeat</keyword>
<dbReference type="GO" id="GO:0072380">
    <property type="term" value="C:TRC complex"/>
    <property type="evidence" value="ECO:0007669"/>
    <property type="project" value="TreeGrafter"/>
</dbReference>
<dbReference type="Proteomes" id="UP001149090">
    <property type="component" value="Unassembled WGS sequence"/>
</dbReference>
<dbReference type="GO" id="GO:0006620">
    <property type="term" value="P:post-translational protein targeting to endoplasmic reticulum membrane"/>
    <property type="evidence" value="ECO:0007669"/>
    <property type="project" value="TreeGrafter"/>
</dbReference>
<dbReference type="PANTHER" id="PTHR45831">
    <property type="entry name" value="LD24721P"/>
    <property type="match status" value="1"/>
</dbReference>
<evidence type="ECO:0000256" key="2">
    <source>
        <dbReference type="ARBA" id="ARBA00022803"/>
    </source>
</evidence>
<dbReference type="SUPFAM" id="SSF48452">
    <property type="entry name" value="TPR-like"/>
    <property type="match status" value="2"/>
</dbReference>
<name>A0A9Q0LP02_ANAIG</name>
<evidence type="ECO:0000313" key="5">
    <source>
        <dbReference type="EMBL" id="KAJ5074903.1"/>
    </source>
</evidence>
<evidence type="ECO:0000256" key="1">
    <source>
        <dbReference type="ARBA" id="ARBA00022737"/>
    </source>
</evidence>